<accession>A0A270BES8</accession>
<keyword evidence="3" id="KW-1185">Reference proteome</keyword>
<keyword evidence="1" id="KW-0732">Signal</keyword>
<reference evidence="2 3" key="1">
    <citation type="submission" date="2017-04" db="EMBL/GenBank/DDBJ databases">
        <title>Kefir bacterial isolates.</title>
        <authorList>
            <person name="Kim Y."/>
            <person name="Blasche S."/>
            <person name="Patil K.R."/>
        </authorList>
    </citation>
    <scope>NUCLEOTIDE SEQUENCE [LARGE SCALE GENOMIC DNA]</scope>
    <source>
        <strain evidence="2 3">KR-2</strain>
    </source>
</reference>
<comment type="caution">
    <text evidence="2">The sequence shown here is derived from an EMBL/GenBank/DDBJ whole genome shotgun (WGS) entry which is preliminary data.</text>
</comment>
<dbReference type="RefSeq" id="WP_048854443.1">
    <property type="nucleotide sequence ID" value="NZ_JBDNQU010000013.1"/>
</dbReference>
<name>A0A270BES8_9PROT</name>
<organism evidence="2 3">
    <name type="scientific">Acetobacter syzygii</name>
    <dbReference type="NCBI Taxonomy" id="146476"/>
    <lineage>
        <taxon>Bacteria</taxon>
        <taxon>Pseudomonadati</taxon>
        <taxon>Pseudomonadota</taxon>
        <taxon>Alphaproteobacteria</taxon>
        <taxon>Acetobacterales</taxon>
        <taxon>Acetobacteraceae</taxon>
        <taxon>Acetobacter</taxon>
    </lineage>
</organism>
<evidence type="ECO:0008006" key="4">
    <source>
        <dbReference type="Google" id="ProtNLM"/>
    </source>
</evidence>
<sequence length="186" mass="19258">MKRFENMAFVRKVSTVLGGMALLVAGAAQAQSVAPVGGATPRAPALTAEQVVSMQQGREAVLHYKLAPDILPRLTATLKAIQAANIQPPTQMGATLEQQIALVEKVPGVDGILKAHGLTARDFVMSLECVGQTGSLMNIPPGQGGSYIPVPDPANVAVLKNNPQALQELAGVLRNDAPAGSSAQVH</sequence>
<dbReference type="OrthoDB" id="7281407at2"/>
<gene>
    <name evidence="2" type="ORF">B9K05_10280</name>
</gene>
<dbReference type="AlphaFoldDB" id="A0A270BES8"/>
<proteinExistence type="predicted"/>
<evidence type="ECO:0000313" key="3">
    <source>
        <dbReference type="Proteomes" id="UP000216033"/>
    </source>
</evidence>
<evidence type="ECO:0000313" key="2">
    <source>
        <dbReference type="EMBL" id="PAL23494.1"/>
    </source>
</evidence>
<dbReference type="STRING" id="1231343.Absy_022_034"/>
<feature type="chain" id="PRO_5013329444" description="DUF302 domain-containing protein" evidence="1">
    <location>
        <begin position="31"/>
        <end position="186"/>
    </location>
</feature>
<feature type="signal peptide" evidence="1">
    <location>
        <begin position="1"/>
        <end position="30"/>
    </location>
</feature>
<protein>
    <recommendedName>
        <fullName evidence="4">DUF302 domain-containing protein</fullName>
    </recommendedName>
</protein>
<dbReference type="EMBL" id="NDFP01000011">
    <property type="protein sequence ID" value="PAL23494.1"/>
    <property type="molecule type" value="Genomic_DNA"/>
</dbReference>
<dbReference type="Proteomes" id="UP000216033">
    <property type="component" value="Unassembled WGS sequence"/>
</dbReference>
<evidence type="ECO:0000256" key="1">
    <source>
        <dbReference type="SAM" id="SignalP"/>
    </source>
</evidence>